<dbReference type="GO" id="GO:0004523">
    <property type="term" value="F:RNA-DNA hybrid ribonuclease activity"/>
    <property type="evidence" value="ECO:0007669"/>
    <property type="project" value="InterPro"/>
</dbReference>
<dbReference type="GO" id="GO:0003676">
    <property type="term" value="F:nucleic acid binding"/>
    <property type="evidence" value="ECO:0007669"/>
    <property type="project" value="InterPro"/>
</dbReference>
<dbReference type="AlphaFoldDB" id="A0A4Y2PWD2"/>
<dbReference type="Gene3D" id="3.30.420.10">
    <property type="entry name" value="Ribonuclease H-like superfamily/Ribonuclease H"/>
    <property type="match status" value="1"/>
</dbReference>
<accession>A0A4Y2PWD2</accession>
<dbReference type="InterPro" id="IPR002156">
    <property type="entry name" value="RNaseH_domain"/>
</dbReference>
<organism evidence="2 3">
    <name type="scientific">Araneus ventricosus</name>
    <name type="common">Orbweaver spider</name>
    <name type="synonym">Epeira ventricosa</name>
    <dbReference type="NCBI Taxonomy" id="182803"/>
    <lineage>
        <taxon>Eukaryota</taxon>
        <taxon>Metazoa</taxon>
        <taxon>Ecdysozoa</taxon>
        <taxon>Arthropoda</taxon>
        <taxon>Chelicerata</taxon>
        <taxon>Arachnida</taxon>
        <taxon>Araneae</taxon>
        <taxon>Araneomorphae</taxon>
        <taxon>Entelegynae</taxon>
        <taxon>Araneoidea</taxon>
        <taxon>Araneidae</taxon>
        <taxon>Araneus</taxon>
    </lineage>
</organism>
<proteinExistence type="predicted"/>
<dbReference type="OrthoDB" id="6437659at2759"/>
<name>A0A4Y2PWD2_ARAVE</name>
<dbReference type="PROSITE" id="PS50879">
    <property type="entry name" value="RNASE_H_1"/>
    <property type="match status" value="1"/>
</dbReference>
<protein>
    <recommendedName>
        <fullName evidence="1">RNase H type-1 domain-containing protein</fullName>
    </recommendedName>
</protein>
<evidence type="ECO:0000259" key="1">
    <source>
        <dbReference type="PROSITE" id="PS50879"/>
    </source>
</evidence>
<keyword evidence="3" id="KW-1185">Reference proteome</keyword>
<dbReference type="SUPFAM" id="SSF53098">
    <property type="entry name" value="Ribonuclease H-like"/>
    <property type="match status" value="1"/>
</dbReference>
<gene>
    <name evidence="2" type="ORF">AVEN_75081_1</name>
</gene>
<evidence type="ECO:0000313" key="2">
    <source>
        <dbReference type="EMBL" id="GBN55561.1"/>
    </source>
</evidence>
<evidence type="ECO:0000313" key="3">
    <source>
        <dbReference type="Proteomes" id="UP000499080"/>
    </source>
</evidence>
<sequence>MLALKGPIEWAYTANEKVNIWRDSESSLQALKSFYVKSKIIQEAQLTLLGNARIRLVWVKARTGIKRNGIADALAKEAATDGISASLPLPKRYLKNQQQLSLSCWQAEWNNGETGRSVYSIIPKISDKQLHRSRKCIQLATGPSPATSRDSASILLRMWGNRKSPSLRNEMPTYFILSPQGTKPTIHSTLLEQRPIHQTLMTKYG</sequence>
<feature type="domain" description="RNase H type-1" evidence="1">
    <location>
        <begin position="1"/>
        <end position="80"/>
    </location>
</feature>
<dbReference type="Proteomes" id="UP000499080">
    <property type="component" value="Unassembled WGS sequence"/>
</dbReference>
<dbReference type="EMBL" id="BGPR01012321">
    <property type="protein sequence ID" value="GBN55561.1"/>
    <property type="molecule type" value="Genomic_DNA"/>
</dbReference>
<dbReference type="InterPro" id="IPR012337">
    <property type="entry name" value="RNaseH-like_sf"/>
</dbReference>
<reference evidence="2 3" key="1">
    <citation type="journal article" date="2019" name="Sci. Rep.">
        <title>Orb-weaving spider Araneus ventricosus genome elucidates the spidroin gene catalogue.</title>
        <authorList>
            <person name="Kono N."/>
            <person name="Nakamura H."/>
            <person name="Ohtoshi R."/>
            <person name="Moran D.A.P."/>
            <person name="Shinohara A."/>
            <person name="Yoshida Y."/>
            <person name="Fujiwara M."/>
            <person name="Mori M."/>
            <person name="Tomita M."/>
            <person name="Arakawa K."/>
        </authorList>
    </citation>
    <scope>NUCLEOTIDE SEQUENCE [LARGE SCALE GENOMIC DNA]</scope>
</reference>
<comment type="caution">
    <text evidence="2">The sequence shown here is derived from an EMBL/GenBank/DDBJ whole genome shotgun (WGS) entry which is preliminary data.</text>
</comment>
<dbReference type="InterPro" id="IPR036397">
    <property type="entry name" value="RNaseH_sf"/>
</dbReference>